<dbReference type="EMBL" id="CP001721">
    <property type="protein sequence ID" value="ACV51193.1"/>
    <property type="molecule type" value="Genomic_DNA"/>
</dbReference>
<dbReference type="KEGG" id="apv:Apar_0764"/>
<dbReference type="PANTHER" id="PTHR34070">
    <property type="entry name" value="ARMADILLO-TYPE FOLD"/>
    <property type="match status" value="1"/>
</dbReference>
<evidence type="ECO:0000313" key="1">
    <source>
        <dbReference type="EMBL" id="ACV51193.1"/>
    </source>
</evidence>
<dbReference type="SUPFAM" id="SSF48371">
    <property type="entry name" value="ARM repeat"/>
    <property type="match status" value="1"/>
</dbReference>
<evidence type="ECO:0008006" key="3">
    <source>
        <dbReference type="Google" id="ProtNLM"/>
    </source>
</evidence>
<dbReference type="OrthoDB" id="9797095at2"/>
<dbReference type="InterPro" id="IPR016024">
    <property type="entry name" value="ARM-type_fold"/>
</dbReference>
<dbReference type="Proteomes" id="UP000000960">
    <property type="component" value="Chromosome"/>
</dbReference>
<dbReference type="Gene3D" id="1.25.10.90">
    <property type="match status" value="1"/>
</dbReference>
<evidence type="ECO:0000313" key="2">
    <source>
        <dbReference type="Proteomes" id="UP000000960"/>
    </source>
</evidence>
<reference evidence="1 2" key="1">
    <citation type="journal article" date="2009" name="Stand. Genomic Sci.">
        <title>Complete genome sequence of Atopobium parvulum type strain (IPP 1246).</title>
        <authorList>
            <person name="Copeland A."/>
            <person name="Sikorski J."/>
            <person name="Lapidus A."/>
            <person name="Nolan M."/>
            <person name="Del Rio T.G."/>
            <person name="Lucas S."/>
            <person name="Chen F."/>
            <person name="Tice H."/>
            <person name="Pitluck S."/>
            <person name="Cheng J.F."/>
            <person name="Pukall R."/>
            <person name="Chertkov O."/>
            <person name="Brettin T."/>
            <person name="Han C."/>
            <person name="Detter J.C."/>
            <person name="Kuske C."/>
            <person name="Bruce D."/>
            <person name="Goodwin L."/>
            <person name="Ivanova N."/>
            <person name="Mavromatis K."/>
            <person name="Mikhailova N."/>
            <person name="Chen A."/>
            <person name="Palaniappan K."/>
            <person name="Chain P."/>
            <person name="Rohde M."/>
            <person name="Goker M."/>
            <person name="Bristow J."/>
            <person name="Eisen J.A."/>
            <person name="Markowitz V."/>
            <person name="Hugenholtz P."/>
            <person name="Kyrpides N.C."/>
            <person name="Klenk H.P."/>
            <person name="Detter J.C."/>
        </authorList>
    </citation>
    <scope>NUCLEOTIDE SEQUENCE [LARGE SCALE GENOMIC DNA]</scope>
    <source>
        <strain evidence="2">ATCC 33793 / DSM 20469 / CCUG 32760 / JCM 10300 / KCTC 3663 / VPI 0546 / 1246</strain>
    </source>
</reference>
<dbReference type="Pfam" id="PF08713">
    <property type="entry name" value="DNA_alkylation"/>
    <property type="match status" value="1"/>
</dbReference>
<dbReference type="InterPro" id="IPR014825">
    <property type="entry name" value="DNA_alkylation"/>
</dbReference>
<organism evidence="1 2">
    <name type="scientific">Lancefieldella parvula (strain ATCC 33793 / DSM 20469 / CCUG 32760 / JCM 10300 / KCTC 3663 / VPI 0546 / 1246)</name>
    <name type="common">Atopobium parvulum</name>
    <dbReference type="NCBI Taxonomy" id="521095"/>
    <lineage>
        <taxon>Bacteria</taxon>
        <taxon>Bacillati</taxon>
        <taxon>Actinomycetota</taxon>
        <taxon>Coriobacteriia</taxon>
        <taxon>Coriobacteriales</taxon>
        <taxon>Atopobiaceae</taxon>
        <taxon>Lancefieldella</taxon>
    </lineage>
</organism>
<name>C8WAQ5_LANP1</name>
<sequence>MIQDELFALQDTEYAAFQSKLMPNVPRELIIGVRVPQLRKFAKKLGKSKEAQEFLLALPHAYYDENMLHSLLVSEIKDFDDCISAIDAFLPYVDNWAVCDILSPQVFKKNRTQLLTEIPRWTSSSHVYTCRFGIEMLMTHFLDEDFDSKYLEIPAQIHSDEYYVNMMIAWFFATALAKQWDSTLPYLETKKLDTWVFNKTIQKACESYRITKEQKIYLRSLK</sequence>
<dbReference type="RefSeq" id="WP_012808850.1">
    <property type="nucleotide sequence ID" value="NC_013203.1"/>
</dbReference>
<dbReference type="STRING" id="521095.Apar_0764"/>
<accession>C8WAQ5</accession>
<dbReference type="HOGENOM" id="CLU_095329_0_0_11"/>
<protein>
    <recommendedName>
        <fullName evidence="3">DNA alkylation repair protein</fullName>
    </recommendedName>
</protein>
<keyword evidence="2" id="KW-1185">Reference proteome</keyword>
<dbReference type="eggNOG" id="COG4912">
    <property type="taxonomic scope" value="Bacteria"/>
</dbReference>
<proteinExistence type="predicted"/>
<dbReference type="AlphaFoldDB" id="C8WAQ5"/>
<gene>
    <name evidence="1" type="ordered locus">Apar_0764</name>
</gene>
<dbReference type="GeneID" id="84806292"/>
<dbReference type="CDD" id="cd06561">
    <property type="entry name" value="AlkD_like"/>
    <property type="match status" value="1"/>
</dbReference>
<dbReference type="PANTHER" id="PTHR34070:SF1">
    <property type="entry name" value="DNA ALKYLATION REPAIR PROTEIN"/>
    <property type="match status" value="1"/>
</dbReference>